<sequence length="542" mass="63730">MFAKYLSKKRVLRERRIKKKLEIKSAAVLYALNMAENEANKNDQNYYKGKLVLLKGLFVFTDQTFLLNALYLKIVESVRQQKRNSKYAMFFLFLKKLLSGTKKHLPLLKRCWKAVEVKNDQILKKTIFRKKNEIKKFKKNISSLKLESERLEKIWSNIERGMHNLEEYRCGKIDILNQTWIESLQALYLSLMIKKSMSKLDKTFVKSISWQKKLMQEVRNKNIMYWPSESIRVLVEQCLNNRQSVEDCEILSGQIDSEFFTRMWHAYLVGNCKENAQNKLALLMSMVEMRTLDGSIRQTQELVRHFRRLAPDDPFWNELAKTVQIAFPEGLALTSNQALAKKINQFRYVISAQQIQFIRDNYLQPCMKDGTALGSYLNRLDKKKYSLKESARLHQKHKIKTGQAPKGYVETNIKVVVNFHSEFILNGNDIFVNEIDMLKEPNENENGIVNGASFNYADSNDYRGRKSKKWNTKNSKHYKLDINIPKKLEPEFRTKVIKKYKAPSLTNYNLKNHPIYANNNQSAHHINKLAVLKFEKERVQQN</sequence>
<dbReference type="Proteomes" id="UP000051155">
    <property type="component" value="Unassembled WGS sequence"/>
</dbReference>
<keyword evidence="3" id="KW-1185">Reference proteome</keyword>
<evidence type="ECO:0000313" key="2">
    <source>
        <dbReference type="EMBL" id="KRL34408.1"/>
    </source>
</evidence>
<evidence type="ECO:0000256" key="1">
    <source>
        <dbReference type="SAM" id="Coils"/>
    </source>
</evidence>
<feature type="coiled-coil region" evidence="1">
    <location>
        <begin position="127"/>
        <end position="154"/>
    </location>
</feature>
<gene>
    <name evidence="2" type="ORF">FD20_GL001587</name>
</gene>
<protein>
    <submittedName>
        <fullName evidence="2">Uncharacterized protein</fullName>
    </submittedName>
</protein>
<dbReference type="EMBL" id="AZEG01000039">
    <property type="protein sequence ID" value="KRL34408.1"/>
    <property type="molecule type" value="Genomic_DNA"/>
</dbReference>
<organism evidence="2 3">
    <name type="scientific">Liquorilactobacillus uvarum DSM 19971</name>
    <dbReference type="NCBI Taxonomy" id="1423812"/>
    <lineage>
        <taxon>Bacteria</taxon>
        <taxon>Bacillati</taxon>
        <taxon>Bacillota</taxon>
        <taxon>Bacilli</taxon>
        <taxon>Lactobacillales</taxon>
        <taxon>Lactobacillaceae</taxon>
        <taxon>Liquorilactobacillus</taxon>
    </lineage>
</organism>
<comment type="caution">
    <text evidence="2">The sequence shown here is derived from an EMBL/GenBank/DDBJ whole genome shotgun (WGS) entry which is preliminary data.</text>
</comment>
<dbReference type="RefSeq" id="WP_057738583.1">
    <property type="nucleotide sequence ID" value="NZ_AZEG01000039.1"/>
</dbReference>
<keyword evidence="1" id="KW-0175">Coiled coil</keyword>
<accession>A0A0R1Q1K6</accession>
<dbReference type="InterPro" id="IPR021462">
    <property type="entry name" value="DUF3114"/>
</dbReference>
<dbReference type="PATRIC" id="fig|1423812.3.peg.1694"/>
<reference evidence="2 3" key="1">
    <citation type="journal article" date="2015" name="Genome Announc.">
        <title>Expanding the biotechnology potential of lactobacilli through comparative genomics of 213 strains and associated genera.</title>
        <authorList>
            <person name="Sun Z."/>
            <person name="Harris H.M."/>
            <person name="McCann A."/>
            <person name="Guo C."/>
            <person name="Argimon S."/>
            <person name="Zhang W."/>
            <person name="Yang X."/>
            <person name="Jeffery I.B."/>
            <person name="Cooney J.C."/>
            <person name="Kagawa T.F."/>
            <person name="Liu W."/>
            <person name="Song Y."/>
            <person name="Salvetti E."/>
            <person name="Wrobel A."/>
            <person name="Rasinkangas P."/>
            <person name="Parkhill J."/>
            <person name="Rea M.C."/>
            <person name="O'Sullivan O."/>
            <person name="Ritari J."/>
            <person name="Douillard F.P."/>
            <person name="Paul Ross R."/>
            <person name="Yang R."/>
            <person name="Briner A.E."/>
            <person name="Felis G.E."/>
            <person name="de Vos W.M."/>
            <person name="Barrangou R."/>
            <person name="Klaenhammer T.R."/>
            <person name="Caufield P.W."/>
            <person name="Cui Y."/>
            <person name="Zhang H."/>
            <person name="O'Toole P.W."/>
        </authorList>
    </citation>
    <scope>NUCLEOTIDE SEQUENCE [LARGE SCALE GENOMIC DNA]</scope>
    <source>
        <strain evidence="2 3">DSM 19971</strain>
    </source>
</reference>
<dbReference type="OrthoDB" id="2231884at2"/>
<dbReference type="Pfam" id="PF11311">
    <property type="entry name" value="DUF3114"/>
    <property type="match status" value="1"/>
</dbReference>
<proteinExistence type="predicted"/>
<dbReference type="AlphaFoldDB" id="A0A0R1Q1K6"/>
<dbReference type="STRING" id="1423812.FD20_GL001587"/>
<evidence type="ECO:0000313" key="3">
    <source>
        <dbReference type="Proteomes" id="UP000051155"/>
    </source>
</evidence>
<name>A0A0R1Q1K6_9LACO</name>